<dbReference type="PANTHER" id="PTHR34385">
    <property type="entry name" value="D-ALANYL-D-ALANINE CARBOXYPEPTIDASE"/>
    <property type="match status" value="1"/>
</dbReference>
<dbReference type="CDD" id="cd14847">
    <property type="entry name" value="DD-carboxypeptidase_like"/>
    <property type="match status" value="1"/>
</dbReference>
<accession>A0A271VT86</accession>
<evidence type="ECO:0000313" key="3">
    <source>
        <dbReference type="Proteomes" id="UP000216173"/>
    </source>
</evidence>
<dbReference type="PANTHER" id="PTHR34385:SF1">
    <property type="entry name" value="PEPTIDOGLYCAN L-ALANYL-D-GLUTAMATE ENDOPEPTIDASE CWLK"/>
    <property type="match status" value="1"/>
</dbReference>
<dbReference type="Pfam" id="PF02557">
    <property type="entry name" value="VanY"/>
    <property type="match status" value="1"/>
</dbReference>
<protein>
    <submittedName>
        <fullName evidence="2">Peptidase M15</fullName>
    </submittedName>
</protein>
<dbReference type="EMBL" id="NMSH01000012">
    <property type="protein sequence ID" value="PAR21019.1"/>
    <property type="molecule type" value="Genomic_DNA"/>
</dbReference>
<proteinExistence type="predicted"/>
<gene>
    <name evidence="2" type="ORF">CGU03_09630</name>
</gene>
<feature type="domain" description="D-alanyl-D-alanine carboxypeptidase-like core" evidence="1">
    <location>
        <begin position="41"/>
        <end position="191"/>
    </location>
</feature>
<organism evidence="2 3">
    <name type="scientific">Vibrio metoecus</name>
    <dbReference type="NCBI Taxonomy" id="1481663"/>
    <lineage>
        <taxon>Bacteria</taxon>
        <taxon>Pseudomonadati</taxon>
        <taxon>Pseudomonadota</taxon>
        <taxon>Gammaproteobacteria</taxon>
        <taxon>Vibrionales</taxon>
        <taxon>Vibrionaceae</taxon>
        <taxon>Vibrio</taxon>
    </lineage>
</organism>
<dbReference type="InterPro" id="IPR003709">
    <property type="entry name" value="VanY-like_core_dom"/>
</dbReference>
<evidence type="ECO:0000313" key="2">
    <source>
        <dbReference type="EMBL" id="PAR21019.1"/>
    </source>
</evidence>
<dbReference type="Gene3D" id="3.30.1380.10">
    <property type="match status" value="1"/>
</dbReference>
<evidence type="ECO:0000259" key="1">
    <source>
        <dbReference type="Pfam" id="PF02557"/>
    </source>
</evidence>
<dbReference type="GO" id="GO:0006508">
    <property type="term" value="P:proteolysis"/>
    <property type="evidence" value="ECO:0007669"/>
    <property type="project" value="InterPro"/>
</dbReference>
<dbReference type="InterPro" id="IPR009045">
    <property type="entry name" value="Zn_M74/Hedgehog-like"/>
</dbReference>
<dbReference type="GO" id="GO:0008233">
    <property type="term" value="F:peptidase activity"/>
    <property type="evidence" value="ECO:0007669"/>
    <property type="project" value="InterPro"/>
</dbReference>
<comment type="caution">
    <text evidence="2">The sequence shown here is derived from an EMBL/GenBank/DDBJ whole genome shotgun (WGS) entry which is preliminary data.</text>
</comment>
<dbReference type="InterPro" id="IPR052179">
    <property type="entry name" value="DD-CPase-like"/>
</dbReference>
<dbReference type="AlphaFoldDB" id="A0A271VT86"/>
<name>A0A271VT86_VIBMT</name>
<sequence length="240" mass="27285">MDRYVPKNLKSPSRLTMTAEQLTGQIGTHLVSVWVGQKAFQVHPQVSADLLALKQAAHDAGFNLCIASGFRPFERQLTIWNQKMTGQKPILDEQSQPFAVDRLSEAEKILAILRWSALPGASRHHWGTDFDVYDRDALPENTSLLLEPWEYLTGHQSQFYLWLDAHLAEFGFFLPYQNGQGVGFEPWHISHKVTAQQCLAELTEPRLREQLSKADIEGQSTILTMLPELYQHFITNISEG</sequence>
<dbReference type="Proteomes" id="UP000216173">
    <property type="component" value="Unassembled WGS sequence"/>
</dbReference>
<dbReference type="SUPFAM" id="SSF55166">
    <property type="entry name" value="Hedgehog/DD-peptidase"/>
    <property type="match status" value="1"/>
</dbReference>
<reference evidence="3" key="1">
    <citation type="submission" date="2017-07" db="EMBL/GenBank/DDBJ databases">
        <authorList>
            <person name="Boucher Y."/>
            <person name="Orata F.D."/>
        </authorList>
    </citation>
    <scope>NUCLEOTIDE SEQUENCE [LARGE SCALE GENOMIC DNA]</scope>
    <source>
        <strain evidence="3">OYP9E10</strain>
    </source>
</reference>